<evidence type="ECO:0000313" key="1">
    <source>
        <dbReference type="EMBL" id="GKV46863.1"/>
    </source>
</evidence>
<dbReference type="AlphaFoldDB" id="A0AAV5MDD0"/>
<accession>A0AAV5MDD0</accession>
<dbReference type="Proteomes" id="UP001054252">
    <property type="component" value="Unassembled WGS sequence"/>
</dbReference>
<keyword evidence="2" id="KW-1185">Reference proteome</keyword>
<sequence>MCFVGNLDQITDVTPSHTGEVITEEANTDKYITEKYKLESLFTDKIPPHFRHDISSVILCILVV</sequence>
<comment type="caution">
    <text evidence="1">The sequence shown here is derived from an EMBL/GenBank/DDBJ whole genome shotgun (WGS) entry which is preliminary data.</text>
</comment>
<organism evidence="1 2">
    <name type="scientific">Rubroshorea leprosula</name>
    <dbReference type="NCBI Taxonomy" id="152421"/>
    <lineage>
        <taxon>Eukaryota</taxon>
        <taxon>Viridiplantae</taxon>
        <taxon>Streptophyta</taxon>
        <taxon>Embryophyta</taxon>
        <taxon>Tracheophyta</taxon>
        <taxon>Spermatophyta</taxon>
        <taxon>Magnoliopsida</taxon>
        <taxon>eudicotyledons</taxon>
        <taxon>Gunneridae</taxon>
        <taxon>Pentapetalae</taxon>
        <taxon>rosids</taxon>
        <taxon>malvids</taxon>
        <taxon>Malvales</taxon>
        <taxon>Dipterocarpaceae</taxon>
        <taxon>Rubroshorea</taxon>
    </lineage>
</organism>
<name>A0AAV5MDD0_9ROSI</name>
<dbReference type="EMBL" id="BPVZ01000217">
    <property type="protein sequence ID" value="GKV46863.1"/>
    <property type="molecule type" value="Genomic_DNA"/>
</dbReference>
<evidence type="ECO:0000313" key="2">
    <source>
        <dbReference type="Proteomes" id="UP001054252"/>
    </source>
</evidence>
<gene>
    <name evidence="1" type="ORF">SLEP1_g53825</name>
</gene>
<protein>
    <submittedName>
        <fullName evidence="1">Uncharacterized protein</fullName>
    </submittedName>
</protein>
<proteinExistence type="predicted"/>
<reference evidence="1 2" key="1">
    <citation type="journal article" date="2021" name="Commun. Biol.">
        <title>The genome of Shorea leprosula (Dipterocarpaceae) highlights the ecological relevance of drought in aseasonal tropical rainforests.</title>
        <authorList>
            <person name="Ng K.K.S."/>
            <person name="Kobayashi M.J."/>
            <person name="Fawcett J.A."/>
            <person name="Hatakeyama M."/>
            <person name="Paape T."/>
            <person name="Ng C.H."/>
            <person name="Ang C.C."/>
            <person name="Tnah L.H."/>
            <person name="Lee C.T."/>
            <person name="Nishiyama T."/>
            <person name="Sese J."/>
            <person name="O'Brien M.J."/>
            <person name="Copetti D."/>
            <person name="Mohd Noor M.I."/>
            <person name="Ong R.C."/>
            <person name="Putra M."/>
            <person name="Sireger I.Z."/>
            <person name="Indrioko S."/>
            <person name="Kosugi Y."/>
            <person name="Izuno A."/>
            <person name="Isagi Y."/>
            <person name="Lee S.L."/>
            <person name="Shimizu K.K."/>
        </authorList>
    </citation>
    <scope>NUCLEOTIDE SEQUENCE [LARGE SCALE GENOMIC DNA]</scope>
    <source>
        <strain evidence="1">214</strain>
    </source>
</reference>